<reference evidence="1 2" key="1">
    <citation type="submission" date="2019-11" db="EMBL/GenBank/DDBJ databases">
        <title>Whole genome shotgun sequencing (WGS) data from Adlercreutzia equolifaciens ResAG-91, Eggerthella lenta MRI-F36, MRI-F37, MRI-F40, ResAG-49, ResAG-88, ResAG-121, ResAG-145, and Gordonibacter sp. ResAG-5, ResAG-26, ResAG-43, ResAG-50, ResAG-59.</title>
        <authorList>
            <person name="Stoll D.A."/>
            <person name="Danylec N."/>
            <person name="Franz C.M.A.P."/>
            <person name="Huch M."/>
        </authorList>
    </citation>
    <scope>NUCLEOTIDE SEQUENCE [LARGE SCALE GENOMIC DNA]</scope>
    <source>
        <strain evidence="1 2">ResAG-59</strain>
    </source>
</reference>
<protein>
    <submittedName>
        <fullName evidence="1">Uncharacterized protein</fullName>
    </submittedName>
</protein>
<evidence type="ECO:0000313" key="2">
    <source>
        <dbReference type="Proteomes" id="UP000468327"/>
    </source>
</evidence>
<evidence type="ECO:0000313" key="1">
    <source>
        <dbReference type="EMBL" id="MVN16235.1"/>
    </source>
</evidence>
<organism evidence="1 2">
    <name type="scientific">Gordonibacter urolithinfaciens</name>
    <dbReference type="NCBI Taxonomy" id="1335613"/>
    <lineage>
        <taxon>Bacteria</taxon>
        <taxon>Bacillati</taxon>
        <taxon>Actinomycetota</taxon>
        <taxon>Coriobacteriia</taxon>
        <taxon>Eggerthellales</taxon>
        <taxon>Eggerthellaceae</taxon>
        <taxon>Gordonibacter</taxon>
    </lineage>
</organism>
<dbReference type="Proteomes" id="UP000468327">
    <property type="component" value="Unassembled WGS sequence"/>
</dbReference>
<keyword evidence="2" id="KW-1185">Reference proteome</keyword>
<dbReference type="AlphaFoldDB" id="A0A6N8IK73"/>
<accession>A0A6N8IK73</accession>
<dbReference type="EMBL" id="WPOC01000026">
    <property type="protein sequence ID" value="MVN16235.1"/>
    <property type="molecule type" value="Genomic_DNA"/>
</dbReference>
<sequence length="73" mass="8413">MHPKPKLTAAPQIDSMKRSGIRFDLFPESRAERFLTRRNYFFKVKAFAKGFDRWRGPDGAPGAYMNLDFACSP</sequence>
<proteinExistence type="predicted"/>
<name>A0A6N8IK73_9ACTN</name>
<comment type="caution">
    <text evidence="1">The sequence shown here is derived from an EMBL/GenBank/DDBJ whole genome shotgun (WGS) entry which is preliminary data.</text>
</comment>
<dbReference type="RefSeq" id="WP_157005275.1">
    <property type="nucleotide sequence ID" value="NZ_WPOC01000026.1"/>
</dbReference>
<gene>
    <name evidence="1" type="ORF">GO738_12955</name>
</gene>